<proteinExistence type="predicted"/>
<protein>
    <submittedName>
        <fullName evidence="2">Uncharacterized protein</fullName>
    </submittedName>
</protein>
<dbReference type="SUPFAM" id="SSF144000">
    <property type="entry name" value="Oxysterol-binding protein-like"/>
    <property type="match status" value="1"/>
</dbReference>
<evidence type="ECO:0000313" key="2">
    <source>
        <dbReference type="EMBL" id="EYC02288.1"/>
    </source>
</evidence>
<feature type="compositionally biased region" description="Low complexity" evidence="1">
    <location>
        <begin position="58"/>
        <end position="72"/>
    </location>
</feature>
<accession>A0A016TI63</accession>
<name>A0A016TI63_9BILA</name>
<dbReference type="OrthoDB" id="5866416at2759"/>
<dbReference type="STRING" id="53326.A0A016TI63"/>
<dbReference type="Pfam" id="PF01237">
    <property type="entry name" value="Oxysterol_BP"/>
    <property type="match status" value="1"/>
</dbReference>
<dbReference type="GO" id="GO:0008289">
    <property type="term" value="F:lipid binding"/>
    <property type="evidence" value="ECO:0007669"/>
    <property type="project" value="InterPro"/>
</dbReference>
<evidence type="ECO:0000256" key="1">
    <source>
        <dbReference type="SAM" id="MobiDB-lite"/>
    </source>
</evidence>
<organism evidence="2 3">
    <name type="scientific">Ancylostoma ceylanicum</name>
    <dbReference type="NCBI Taxonomy" id="53326"/>
    <lineage>
        <taxon>Eukaryota</taxon>
        <taxon>Metazoa</taxon>
        <taxon>Ecdysozoa</taxon>
        <taxon>Nematoda</taxon>
        <taxon>Chromadorea</taxon>
        <taxon>Rhabditida</taxon>
        <taxon>Rhabditina</taxon>
        <taxon>Rhabditomorpha</taxon>
        <taxon>Strongyloidea</taxon>
        <taxon>Ancylostomatidae</taxon>
        <taxon>Ancylostomatinae</taxon>
        <taxon>Ancylostoma</taxon>
    </lineage>
</organism>
<reference evidence="3" key="1">
    <citation type="journal article" date="2015" name="Nat. Genet.">
        <title>The genome and transcriptome of the zoonotic hookworm Ancylostoma ceylanicum identify infection-specific gene families.</title>
        <authorList>
            <person name="Schwarz E.M."/>
            <person name="Hu Y."/>
            <person name="Antoshechkin I."/>
            <person name="Miller M.M."/>
            <person name="Sternberg P.W."/>
            <person name="Aroian R.V."/>
        </authorList>
    </citation>
    <scope>NUCLEOTIDE SEQUENCE</scope>
    <source>
        <strain evidence="3">HY135</strain>
    </source>
</reference>
<dbReference type="InterPro" id="IPR000648">
    <property type="entry name" value="Oxysterol-bd"/>
</dbReference>
<dbReference type="InterPro" id="IPR037239">
    <property type="entry name" value="OSBP_sf"/>
</dbReference>
<dbReference type="Proteomes" id="UP000024635">
    <property type="component" value="Unassembled WGS sequence"/>
</dbReference>
<feature type="compositionally biased region" description="Polar residues" evidence="1">
    <location>
        <begin position="41"/>
        <end position="51"/>
    </location>
</feature>
<dbReference type="AlphaFoldDB" id="A0A016TI63"/>
<comment type="caution">
    <text evidence="2">The sequence shown here is derived from an EMBL/GenBank/DDBJ whole genome shotgun (WGS) entry which is preliminary data.</text>
</comment>
<dbReference type="EMBL" id="JARK01001437">
    <property type="protein sequence ID" value="EYC02288.1"/>
    <property type="molecule type" value="Genomic_DNA"/>
</dbReference>
<sequence>MYSVHHLDICPQNFSFSNFTRVFFPHTPSTSGLLARRNMTATPTAPQQRPSVSEEVATSISTPSTPTSKLTTQETEPKTATEGSARGRVVDQQRKPRRERRLALPAQQRPSERISFAALGRMILQRTGVPISHYEPLTALQLLCEELRYSKLLDNACTKNTAEERMVYVSSFIILKAFKHVRDRAHDRSCTTHLVSYPCEMSTVC</sequence>
<evidence type="ECO:0000313" key="3">
    <source>
        <dbReference type="Proteomes" id="UP000024635"/>
    </source>
</evidence>
<keyword evidence="3" id="KW-1185">Reference proteome</keyword>
<gene>
    <name evidence="2" type="primary">Acey_s0101.g3415</name>
    <name evidence="2" type="ORF">Y032_0101g3415</name>
</gene>
<feature type="region of interest" description="Disordered" evidence="1">
    <location>
        <begin position="41"/>
        <end position="109"/>
    </location>
</feature>